<evidence type="ECO:0000313" key="16">
    <source>
        <dbReference type="EMBL" id="KAK2145943.1"/>
    </source>
</evidence>
<dbReference type="Gene3D" id="3.40.50.150">
    <property type="entry name" value="Vaccinia Virus protein VP39"/>
    <property type="match status" value="1"/>
</dbReference>
<keyword evidence="1 13" id="KW-0820">tRNA-binding</keyword>
<evidence type="ECO:0000259" key="15">
    <source>
        <dbReference type="PROSITE" id="PS50103"/>
    </source>
</evidence>
<comment type="catalytic activity">
    <reaction evidence="11 13">
        <text>guanosine(26) in tRNA + 2 S-adenosyl-L-methionine = N(2)-dimethylguanosine(26) in tRNA + 2 S-adenosyl-L-homocysteine + 2 H(+)</text>
        <dbReference type="Rhea" id="RHEA:43140"/>
        <dbReference type="Rhea" id="RHEA-COMP:10359"/>
        <dbReference type="Rhea" id="RHEA-COMP:10360"/>
        <dbReference type="ChEBI" id="CHEBI:15378"/>
        <dbReference type="ChEBI" id="CHEBI:57856"/>
        <dbReference type="ChEBI" id="CHEBI:59789"/>
        <dbReference type="ChEBI" id="CHEBI:74269"/>
        <dbReference type="ChEBI" id="CHEBI:74513"/>
        <dbReference type="EC" id="2.1.1.216"/>
    </reaction>
</comment>
<keyword evidence="4 13" id="KW-0949">S-adenosyl-L-methionine</keyword>
<evidence type="ECO:0000256" key="13">
    <source>
        <dbReference type="PROSITE-ProRule" id="PRU00958"/>
    </source>
</evidence>
<evidence type="ECO:0000256" key="3">
    <source>
        <dbReference type="ARBA" id="ARBA00022679"/>
    </source>
</evidence>
<dbReference type="PROSITE" id="PS51626">
    <property type="entry name" value="SAM_MT_TRM1"/>
    <property type="match status" value="1"/>
</dbReference>
<evidence type="ECO:0000256" key="4">
    <source>
        <dbReference type="ARBA" id="ARBA00022691"/>
    </source>
</evidence>
<dbReference type="GO" id="GO:0000049">
    <property type="term" value="F:tRNA binding"/>
    <property type="evidence" value="ECO:0007669"/>
    <property type="project" value="UniProtKB-UniRule"/>
</dbReference>
<dbReference type="SMART" id="SM00356">
    <property type="entry name" value="ZnF_C3H1"/>
    <property type="match status" value="1"/>
</dbReference>
<keyword evidence="7 12" id="KW-0863">Zinc-finger</keyword>
<dbReference type="PANTHER" id="PTHR10631:SF3">
    <property type="entry name" value="TRNA (GUANINE(26)-N(2))-DIMETHYLTRANSFERASE"/>
    <property type="match status" value="1"/>
</dbReference>
<organism evidence="16 17">
    <name type="scientific">Paralvinella palmiformis</name>
    <dbReference type="NCBI Taxonomy" id="53620"/>
    <lineage>
        <taxon>Eukaryota</taxon>
        <taxon>Metazoa</taxon>
        <taxon>Spiralia</taxon>
        <taxon>Lophotrochozoa</taxon>
        <taxon>Annelida</taxon>
        <taxon>Polychaeta</taxon>
        <taxon>Sedentaria</taxon>
        <taxon>Canalipalpata</taxon>
        <taxon>Terebellida</taxon>
        <taxon>Terebelliformia</taxon>
        <taxon>Alvinellidae</taxon>
        <taxon>Paralvinella</taxon>
    </lineage>
</organism>
<keyword evidence="17" id="KW-1185">Reference proteome</keyword>
<dbReference type="AlphaFoldDB" id="A0AAD9MVS5"/>
<evidence type="ECO:0000256" key="6">
    <source>
        <dbReference type="ARBA" id="ARBA00022723"/>
    </source>
</evidence>
<accession>A0AAD9MVS5</accession>
<dbReference type="SUPFAM" id="SSF53335">
    <property type="entry name" value="S-adenosyl-L-methionine-dependent methyltransferases"/>
    <property type="match status" value="1"/>
</dbReference>
<dbReference type="PANTHER" id="PTHR10631">
    <property type="entry name" value="N 2 ,N 2 -DIMETHYLGUANOSINE TRNA METHYLTRANSFERASE"/>
    <property type="match status" value="1"/>
</dbReference>
<keyword evidence="8 12" id="KW-0862">Zinc</keyword>
<dbReference type="PROSITE" id="PS50103">
    <property type="entry name" value="ZF_C3H1"/>
    <property type="match status" value="1"/>
</dbReference>
<feature type="region of interest" description="Disordered" evidence="14">
    <location>
        <begin position="484"/>
        <end position="521"/>
    </location>
</feature>
<evidence type="ECO:0000256" key="1">
    <source>
        <dbReference type="ARBA" id="ARBA00022555"/>
    </source>
</evidence>
<dbReference type="InterPro" id="IPR000571">
    <property type="entry name" value="Znf_CCCH"/>
</dbReference>
<evidence type="ECO:0000256" key="10">
    <source>
        <dbReference type="ARBA" id="ARBA00039099"/>
    </source>
</evidence>
<dbReference type="GO" id="GO:0008270">
    <property type="term" value="F:zinc ion binding"/>
    <property type="evidence" value="ECO:0007669"/>
    <property type="project" value="UniProtKB-KW"/>
</dbReference>
<name>A0AAD9MVS5_9ANNE</name>
<dbReference type="EMBL" id="JAODUP010000645">
    <property type="protein sequence ID" value="KAK2145943.1"/>
    <property type="molecule type" value="Genomic_DNA"/>
</dbReference>
<dbReference type="FunFam" id="3.30.56.70:FF:000001">
    <property type="entry name" value="tRNA (guanine(26)-N(2))-dimethyltransferase"/>
    <property type="match status" value="1"/>
</dbReference>
<gene>
    <name evidence="16" type="ORF">LSH36_645g01046</name>
</gene>
<dbReference type="SUPFAM" id="SSF90229">
    <property type="entry name" value="CCCH zinc finger"/>
    <property type="match status" value="1"/>
</dbReference>
<feature type="domain" description="C3H1-type" evidence="15">
    <location>
        <begin position="529"/>
        <end position="556"/>
    </location>
</feature>
<comment type="similarity">
    <text evidence="13">Belongs to the class I-like SAM-binding methyltransferase superfamily. Trm1 family.</text>
</comment>
<feature type="compositionally biased region" description="Basic and acidic residues" evidence="14">
    <location>
        <begin position="504"/>
        <end position="517"/>
    </location>
</feature>
<evidence type="ECO:0000256" key="14">
    <source>
        <dbReference type="SAM" id="MobiDB-lite"/>
    </source>
</evidence>
<evidence type="ECO:0000313" key="17">
    <source>
        <dbReference type="Proteomes" id="UP001208570"/>
    </source>
</evidence>
<comment type="caution">
    <text evidence="16">The sequence shown here is derived from an EMBL/GenBank/DDBJ whole genome shotgun (WGS) entry which is preliminary data.</text>
</comment>
<dbReference type="Gene3D" id="2.30.30.1190">
    <property type="match status" value="1"/>
</dbReference>
<dbReference type="InterPro" id="IPR029063">
    <property type="entry name" value="SAM-dependent_MTases_sf"/>
</dbReference>
<evidence type="ECO:0000256" key="8">
    <source>
        <dbReference type="ARBA" id="ARBA00022833"/>
    </source>
</evidence>
<dbReference type="Gene3D" id="3.30.56.70">
    <property type="entry name" value="N2,N2-dimethylguanosine tRNA methyltransferase, C-terminal domain"/>
    <property type="match status" value="1"/>
</dbReference>
<feature type="zinc finger region" description="C3H1-type" evidence="12">
    <location>
        <begin position="529"/>
        <end position="556"/>
    </location>
</feature>
<evidence type="ECO:0000256" key="5">
    <source>
        <dbReference type="ARBA" id="ARBA00022694"/>
    </source>
</evidence>
<dbReference type="Pfam" id="PF02005">
    <property type="entry name" value="TRM"/>
    <property type="match status" value="1"/>
</dbReference>
<dbReference type="InterPro" id="IPR002905">
    <property type="entry name" value="Trm1"/>
</dbReference>
<evidence type="ECO:0000256" key="11">
    <source>
        <dbReference type="ARBA" id="ARBA00051897"/>
    </source>
</evidence>
<dbReference type="NCBIfam" id="TIGR00308">
    <property type="entry name" value="TRM1"/>
    <property type="match status" value="1"/>
</dbReference>
<dbReference type="GO" id="GO:0160104">
    <property type="term" value="F:tRNA (guanine(26)-N2)-dimethyltransferase activity"/>
    <property type="evidence" value="ECO:0007669"/>
    <property type="project" value="UniProtKB-UniRule"/>
</dbReference>
<proteinExistence type="inferred from homology"/>
<dbReference type="EC" id="2.1.1.216" evidence="10 13"/>
<evidence type="ECO:0000256" key="9">
    <source>
        <dbReference type="ARBA" id="ARBA00022884"/>
    </source>
</evidence>
<evidence type="ECO:0000256" key="2">
    <source>
        <dbReference type="ARBA" id="ARBA00022603"/>
    </source>
</evidence>
<reference evidence="16" key="1">
    <citation type="journal article" date="2023" name="Mol. Biol. Evol.">
        <title>Third-Generation Sequencing Reveals the Adaptive Role of the Epigenome in Three Deep-Sea Polychaetes.</title>
        <authorList>
            <person name="Perez M."/>
            <person name="Aroh O."/>
            <person name="Sun Y."/>
            <person name="Lan Y."/>
            <person name="Juniper S.K."/>
            <person name="Young C.R."/>
            <person name="Angers B."/>
            <person name="Qian P.Y."/>
        </authorList>
    </citation>
    <scope>NUCLEOTIDE SEQUENCE</scope>
    <source>
        <strain evidence="16">P08H-3</strain>
    </source>
</reference>
<sequence>MDPDDKNFVKEGRAEIFSPARVFYNPVQEFNRDLTIAVISEHVKDHYKLLRERQGKREQEQPGNDDGIADALCDPDKEGIKYKHGIRILEALAASGLRSVRFALEIPGIQQIVANDFSEDAVNFIQKNTVHNQVSDLVKPSMSDASMVMYQNRKIADRFDVIDLDPYGSASPFLDGAVQALKDGGLLCVTCTDMAVLAGNVPETCHSKYQAVSLHAKFCHEQALRILLRCIESHANRYSRYIIPLLSVSADFYIRIFVRVYTGQNQVKQSACKLSMVYHCVRCGNFTLQPLISKIQTSNGGYKFSPARGPVVLPECDICSSKQNVGGPVWNAELHDVDFVCRVLDRVEQNKDKFGTSDRLRGVLTMITEELPQVPFYYVNDELSKTLHCNALRMMDLRSALLHAGYEVSFSHCHKNSVKTTAPMDIIWDIYRCWVKKHPVNESWLRDDSPVKTILSKEPSFEAIFDEHPNANPASRKKGLLRWQHNPGKDWGPKAKATKSDNASLDKRRERGLEKAKERKRKAVKQDIDYKQFPCKRFKEGCCDLGDECRYSHSISVPQLNCSNSNHSNSNCKGSSCGEQS</sequence>
<dbReference type="InterPro" id="IPR036855">
    <property type="entry name" value="Znf_CCCH_sf"/>
</dbReference>
<keyword evidence="3 13" id="KW-0808">Transferase</keyword>
<dbReference type="CDD" id="cd02440">
    <property type="entry name" value="AdoMet_MTases"/>
    <property type="match status" value="1"/>
</dbReference>
<evidence type="ECO:0000256" key="12">
    <source>
        <dbReference type="PROSITE-ProRule" id="PRU00723"/>
    </source>
</evidence>
<keyword evidence="9 13" id="KW-0694">RNA-binding</keyword>
<evidence type="ECO:0000256" key="7">
    <source>
        <dbReference type="ARBA" id="ARBA00022771"/>
    </source>
</evidence>
<dbReference type="GO" id="GO:0002940">
    <property type="term" value="P:tRNA N2-guanine methylation"/>
    <property type="evidence" value="ECO:0007669"/>
    <property type="project" value="TreeGrafter"/>
</dbReference>
<dbReference type="GO" id="GO:0005634">
    <property type="term" value="C:nucleus"/>
    <property type="evidence" value="ECO:0007669"/>
    <property type="project" value="TreeGrafter"/>
</dbReference>
<protein>
    <recommendedName>
        <fullName evidence="10 13">tRNA (guanine(26)-N(2))-dimethyltransferase</fullName>
        <ecNumber evidence="10 13">2.1.1.216</ecNumber>
    </recommendedName>
</protein>
<keyword evidence="6 12" id="KW-0479">Metal-binding</keyword>
<dbReference type="Proteomes" id="UP001208570">
    <property type="component" value="Unassembled WGS sequence"/>
</dbReference>
<keyword evidence="2 13" id="KW-0489">Methyltransferase</keyword>
<dbReference type="InterPro" id="IPR042296">
    <property type="entry name" value="tRNA_met_Trm1_C"/>
</dbReference>
<keyword evidence="5 13" id="KW-0819">tRNA processing</keyword>